<organism evidence="1 2">
    <name type="scientific">Paramecium sonneborni</name>
    <dbReference type="NCBI Taxonomy" id="65129"/>
    <lineage>
        <taxon>Eukaryota</taxon>
        <taxon>Sar</taxon>
        <taxon>Alveolata</taxon>
        <taxon>Ciliophora</taxon>
        <taxon>Intramacronucleata</taxon>
        <taxon>Oligohymenophorea</taxon>
        <taxon>Peniculida</taxon>
        <taxon>Parameciidae</taxon>
        <taxon>Paramecium</taxon>
    </lineage>
</organism>
<protein>
    <submittedName>
        <fullName evidence="1">Uncharacterized protein</fullName>
    </submittedName>
</protein>
<accession>A0A8S1R284</accession>
<dbReference type="Proteomes" id="UP000692954">
    <property type="component" value="Unassembled WGS sequence"/>
</dbReference>
<dbReference type="EMBL" id="CAJJDN010000137">
    <property type="protein sequence ID" value="CAD8122201.1"/>
    <property type="molecule type" value="Genomic_DNA"/>
</dbReference>
<name>A0A8S1R284_9CILI</name>
<evidence type="ECO:0000313" key="1">
    <source>
        <dbReference type="EMBL" id="CAD8122201.1"/>
    </source>
</evidence>
<comment type="caution">
    <text evidence="1">The sequence shown here is derived from an EMBL/GenBank/DDBJ whole genome shotgun (WGS) entry which is preliminary data.</text>
</comment>
<dbReference type="OrthoDB" id="323983at2759"/>
<dbReference type="AlphaFoldDB" id="A0A8S1R284"/>
<keyword evidence="2" id="KW-1185">Reference proteome</keyword>
<reference evidence="1" key="1">
    <citation type="submission" date="2021-01" db="EMBL/GenBank/DDBJ databases">
        <authorList>
            <consortium name="Genoscope - CEA"/>
            <person name="William W."/>
        </authorList>
    </citation>
    <scope>NUCLEOTIDE SEQUENCE</scope>
</reference>
<gene>
    <name evidence="1" type="ORF">PSON_ATCC_30995.1.T1370022</name>
</gene>
<sequence length="226" mass="26698">MQIRCIQADHQNQYIIGICIESNCLYQRPYCHACLPNHVQHIHMLITLESLNEWFKRRMIIIKDVQKYSQECKSVLDSLINIFIPYLDINIEQLGISQIDNIIKCFCQIEVCEQQLLKQLEQSIQQVKQIINKILKKIKSQIDQEQKIDLYVQQPQILKPLIQKQNNHDCYLKSILKPFTFDLIKQNSIKQDEGCYAIAFNKDGMRREDKSISTQRRETESSISIK</sequence>
<proteinExistence type="predicted"/>
<evidence type="ECO:0000313" key="2">
    <source>
        <dbReference type="Proteomes" id="UP000692954"/>
    </source>
</evidence>